<reference evidence="1" key="2">
    <citation type="submission" date="2020-11" db="EMBL/GenBank/DDBJ databases">
        <authorList>
            <person name="McCartney M.A."/>
            <person name="Auch B."/>
            <person name="Kono T."/>
            <person name="Mallez S."/>
            <person name="Becker A."/>
            <person name="Gohl D.M."/>
            <person name="Silverstein K.A.T."/>
            <person name="Koren S."/>
            <person name="Bechman K.B."/>
            <person name="Herman A."/>
            <person name="Abrahante J.E."/>
            <person name="Garbe J."/>
        </authorList>
    </citation>
    <scope>NUCLEOTIDE SEQUENCE</scope>
    <source>
        <strain evidence="1">Duluth1</strain>
        <tissue evidence="1">Whole animal</tissue>
    </source>
</reference>
<name>A0A9D4DEA5_DREPO</name>
<gene>
    <name evidence="1" type="ORF">DPMN_181834</name>
</gene>
<accession>A0A9D4DEA5</accession>
<dbReference type="AlphaFoldDB" id="A0A9D4DEA5"/>
<evidence type="ECO:0000313" key="1">
    <source>
        <dbReference type="EMBL" id="KAH3747408.1"/>
    </source>
</evidence>
<reference evidence="1" key="1">
    <citation type="journal article" date="2019" name="bioRxiv">
        <title>The Genome of the Zebra Mussel, Dreissena polymorpha: A Resource for Invasive Species Research.</title>
        <authorList>
            <person name="McCartney M.A."/>
            <person name="Auch B."/>
            <person name="Kono T."/>
            <person name="Mallez S."/>
            <person name="Zhang Y."/>
            <person name="Obille A."/>
            <person name="Becker A."/>
            <person name="Abrahante J.E."/>
            <person name="Garbe J."/>
            <person name="Badalamenti J.P."/>
            <person name="Herman A."/>
            <person name="Mangelson H."/>
            <person name="Liachko I."/>
            <person name="Sullivan S."/>
            <person name="Sone E.D."/>
            <person name="Koren S."/>
            <person name="Silverstein K.A.T."/>
            <person name="Beckman K.B."/>
            <person name="Gohl D.M."/>
        </authorList>
    </citation>
    <scope>NUCLEOTIDE SEQUENCE</scope>
    <source>
        <strain evidence="1">Duluth1</strain>
        <tissue evidence="1">Whole animal</tissue>
    </source>
</reference>
<keyword evidence="2" id="KW-1185">Reference proteome</keyword>
<organism evidence="1 2">
    <name type="scientific">Dreissena polymorpha</name>
    <name type="common">Zebra mussel</name>
    <name type="synonym">Mytilus polymorpha</name>
    <dbReference type="NCBI Taxonomy" id="45954"/>
    <lineage>
        <taxon>Eukaryota</taxon>
        <taxon>Metazoa</taxon>
        <taxon>Spiralia</taxon>
        <taxon>Lophotrochozoa</taxon>
        <taxon>Mollusca</taxon>
        <taxon>Bivalvia</taxon>
        <taxon>Autobranchia</taxon>
        <taxon>Heteroconchia</taxon>
        <taxon>Euheterodonta</taxon>
        <taxon>Imparidentia</taxon>
        <taxon>Neoheterodontei</taxon>
        <taxon>Myida</taxon>
        <taxon>Dreissenoidea</taxon>
        <taxon>Dreissenidae</taxon>
        <taxon>Dreissena</taxon>
    </lineage>
</organism>
<proteinExistence type="predicted"/>
<dbReference type="Proteomes" id="UP000828390">
    <property type="component" value="Unassembled WGS sequence"/>
</dbReference>
<dbReference type="EMBL" id="JAIWYP010000010">
    <property type="protein sequence ID" value="KAH3747408.1"/>
    <property type="molecule type" value="Genomic_DNA"/>
</dbReference>
<comment type="caution">
    <text evidence="1">The sequence shown here is derived from an EMBL/GenBank/DDBJ whole genome shotgun (WGS) entry which is preliminary data.</text>
</comment>
<protein>
    <submittedName>
        <fullName evidence="1">Uncharacterized protein</fullName>
    </submittedName>
</protein>
<sequence>MLSQIPILPEFIPHLQWWLDEETLLAPSSCATIFVSYDGREQGRVGCSSGTTLSDSFRVVVSS</sequence>
<evidence type="ECO:0000313" key="2">
    <source>
        <dbReference type="Proteomes" id="UP000828390"/>
    </source>
</evidence>